<keyword evidence="2" id="KW-0378">Hydrolase</keyword>
<accession>A0A2V4EC60</accession>
<dbReference type="GO" id="GO:0004540">
    <property type="term" value="F:RNA nuclease activity"/>
    <property type="evidence" value="ECO:0007669"/>
    <property type="project" value="InterPro"/>
</dbReference>
<dbReference type="EMBL" id="QGLR01000002">
    <property type="protein sequence ID" value="PXZ08671.1"/>
    <property type="molecule type" value="Genomic_DNA"/>
</dbReference>
<dbReference type="GO" id="GO:0003723">
    <property type="term" value="F:RNA binding"/>
    <property type="evidence" value="ECO:0007669"/>
    <property type="project" value="InterPro"/>
</dbReference>
<dbReference type="Proteomes" id="UP000247932">
    <property type="component" value="Unassembled WGS sequence"/>
</dbReference>
<dbReference type="GO" id="GO:0016787">
    <property type="term" value="F:hydrolase activity"/>
    <property type="evidence" value="ECO:0007669"/>
    <property type="project" value="UniProtKB-KW"/>
</dbReference>
<keyword evidence="1" id="KW-0540">Nuclease</keyword>
<name>A0A2V4EC60_9GAMM</name>
<dbReference type="SUPFAM" id="SSF53933">
    <property type="entry name" value="Microbial ribonucleases"/>
    <property type="match status" value="1"/>
</dbReference>
<reference evidence="3 4" key="1">
    <citation type="submission" date="2018-05" db="EMBL/GenBank/DDBJ databases">
        <title>Reference genomes for bee gut microbiota database.</title>
        <authorList>
            <person name="Ellegaard K.M."/>
        </authorList>
    </citation>
    <scope>NUCLEOTIDE SEQUENCE [LARGE SCALE GENOMIC DNA]</scope>
    <source>
        <strain evidence="3 4">ESL0182</strain>
    </source>
</reference>
<evidence type="ECO:0000256" key="1">
    <source>
        <dbReference type="ARBA" id="ARBA00022722"/>
    </source>
</evidence>
<comment type="caution">
    <text evidence="3">The sequence shown here is derived from an EMBL/GenBank/DDBJ whole genome shotgun (WGS) entry which is preliminary data.</text>
</comment>
<gene>
    <name evidence="3" type="ORF">DKK70_00685</name>
</gene>
<evidence type="ECO:0000256" key="2">
    <source>
        <dbReference type="ARBA" id="ARBA00022801"/>
    </source>
</evidence>
<dbReference type="OrthoDB" id="5326845at2"/>
<protein>
    <submittedName>
        <fullName evidence="3">Guanine-specific ribonuclease N1 and T1</fullName>
    </submittedName>
</protein>
<keyword evidence="4" id="KW-1185">Reference proteome</keyword>
<evidence type="ECO:0000313" key="4">
    <source>
        <dbReference type="Proteomes" id="UP000247932"/>
    </source>
</evidence>
<sequence length="36" mass="4222">MSRSNQQGTRLLYSNDGILHITTDHYKTTTQIGRWK</sequence>
<proteinExistence type="predicted"/>
<dbReference type="InterPro" id="IPR053753">
    <property type="entry name" value="RNase_N1/T1-like_sf"/>
</dbReference>
<evidence type="ECO:0000313" key="3">
    <source>
        <dbReference type="EMBL" id="PXZ08671.1"/>
    </source>
</evidence>
<dbReference type="InterPro" id="IPR016191">
    <property type="entry name" value="Ribonuclease/ribotoxin"/>
</dbReference>
<dbReference type="Gene3D" id="3.40.20.20">
    <property type="match status" value="1"/>
</dbReference>
<dbReference type="AlphaFoldDB" id="A0A2V4EC60"/>
<organism evidence="3 4">
    <name type="scientific">Gilliamella apicola</name>
    <dbReference type="NCBI Taxonomy" id="1196095"/>
    <lineage>
        <taxon>Bacteria</taxon>
        <taxon>Pseudomonadati</taxon>
        <taxon>Pseudomonadota</taxon>
        <taxon>Gammaproteobacteria</taxon>
        <taxon>Orbales</taxon>
        <taxon>Orbaceae</taxon>
        <taxon>Gilliamella</taxon>
    </lineage>
</organism>